<gene>
    <name evidence="1" type="ORF">RHMOL_Rhmol06G0083400</name>
</gene>
<reference evidence="1" key="1">
    <citation type="submission" date="2022-02" db="EMBL/GenBank/DDBJ databases">
        <title>Plant Genome Project.</title>
        <authorList>
            <person name="Zhang R.-G."/>
        </authorList>
    </citation>
    <scope>NUCLEOTIDE SEQUENCE</scope>
    <source>
        <strain evidence="1">AT1</strain>
    </source>
</reference>
<dbReference type="Proteomes" id="UP001062846">
    <property type="component" value="Chromosome 6"/>
</dbReference>
<protein>
    <submittedName>
        <fullName evidence="1">Uncharacterized protein</fullName>
    </submittedName>
</protein>
<organism evidence="1 2">
    <name type="scientific">Rhododendron molle</name>
    <name type="common">Chinese azalea</name>
    <name type="synonym">Azalea mollis</name>
    <dbReference type="NCBI Taxonomy" id="49168"/>
    <lineage>
        <taxon>Eukaryota</taxon>
        <taxon>Viridiplantae</taxon>
        <taxon>Streptophyta</taxon>
        <taxon>Embryophyta</taxon>
        <taxon>Tracheophyta</taxon>
        <taxon>Spermatophyta</taxon>
        <taxon>Magnoliopsida</taxon>
        <taxon>eudicotyledons</taxon>
        <taxon>Gunneridae</taxon>
        <taxon>Pentapetalae</taxon>
        <taxon>asterids</taxon>
        <taxon>Ericales</taxon>
        <taxon>Ericaceae</taxon>
        <taxon>Ericoideae</taxon>
        <taxon>Rhodoreae</taxon>
        <taxon>Rhododendron</taxon>
    </lineage>
</organism>
<dbReference type="EMBL" id="CM046393">
    <property type="protein sequence ID" value="KAI8550161.1"/>
    <property type="molecule type" value="Genomic_DNA"/>
</dbReference>
<proteinExistence type="predicted"/>
<keyword evidence="2" id="KW-1185">Reference proteome</keyword>
<name>A0ACC0NBA0_RHOML</name>
<comment type="caution">
    <text evidence="1">The sequence shown here is derived from an EMBL/GenBank/DDBJ whole genome shotgun (WGS) entry which is preliminary data.</text>
</comment>
<evidence type="ECO:0000313" key="2">
    <source>
        <dbReference type="Proteomes" id="UP001062846"/>
    </source>
</evidence>
<accession>A0ACC0NBA0</accession>
<sequence>MRDFFCHHEEKTPLKIVDPSKEQRNILSLKCGCQAHMRIKLRKSSDIFPQEWHVTTFVVDHNHELLSPSETRLGQFVKQVDLAIEDIDQVQLHDTMLETYRGSSLRTMSPVEDQAHNVLTPYCFKKFQEQFGRAALYSLTHEDGHMFVLKYYEETRYNKWHNVFWDGETEICSCKHFQFWGILCRHNLSVFLRKDCYKISSHYLPSRWCRQALQVEDRIQVLGEDFQISDMLNEVGCPPILKTKGRPKRKRVKGGREGGKQTKTCRLCKGIGHNFTTCPEKENIITGAQKKKKATPSDIGLNPIFCVKY</sequence>
<evidence type="ECO:0000313" key="1">
    <source>
        <dbReference type="EMBL" id="KAI8550161.1"/>
    </source>
</evidence>